<evidence type="ECO:0000313" key="4">
    <source>
        <dbReference type="EMBL" id="OYV03094.1"/>
    </source>
</evidence>
<accession>A0A257LU00</accession>
<dbReference type="Gene3D" id="3.40.109.10">
    <property type="entry name" value="NADH Oxidase"/>
    <property type="match status" value="1"/>
</dbReference>
<dbReference type="PANTHER" id="PTHR43673:SF10">
    <property type="entry name" value="NADH DEHYDROGENASE_NAD(P)H NITROREDUCTASE XCC3605-RELATED"/>
    <property type="match status" value="1"/>
</dbReference>
<name>A0A257LU00_UNCW3</name>
<evidence type="ECO:0000259" key="3">
    <source>
        <dbReference type="Pfam" id="PF00881"/>
    </source>
</evidence>
<dbReference type="InterPro" id="IPR000415">
    <property type="entry name" value="Nitroreductase-like"/>
</dbReference>
<dbReference type="Pfam" id="PF00881">
    <property type="entry name" value="Nitroreductase"/>
    <property type="match status" value="1"/>
</dbReference>
<evidence type="ECO:0000256" key="2">
    <source>
        <dbReference type="ARBA" id="ARBA00023002"/>
    </source>
</evidence>
<dbReference type="EMBL" id="NMUJ01000023">
    <property type="protein sequence ID" value="OYV03094.1"/>
    <property type="molecule type" value="Genomic_DNA"/>
</dbReference>
<comment type="caution">
    <text evidence="4">The sequence shown here is derived from an EMBL/GenBank/DDBJ whole genome shotgun (WGS) entry which is preliminary data.</text>
</comment>
<gene>
    <name evidence="4" type="ORF">CGW93_02510</name>
</gene>
<sequence length="170" mass="18958">MDVFDAVTQRRSIRAYKPDPVPEDKLNHVLEAARLAPSAKNRQPWKFIVVKDPTIRQALVPACKEQQFVGEAPVVIVGVAETTDYVLTCGIPAHIIDIAIAMTQITLQAMEEGLGTCWIGAFYQDEVKKILGIPPDKQVVELMTLGYPAESPAPRSRKSFEEVFVFDRYS</sequence>
<organism evidence="4 5">
    <name type="scientific">candidate division WOR-3 bacterium 4484_18</name>
    <dbReference type="NCBI Taxonomy" id="2020626"/>
    <lineage>
        <taxon>Bacteria</taxon>
        <taxon>Bacteria division WOR-3</taxon>
    </lineage>
</organism>
<dbReference type="InterPro" id="IPR029479">
    <property type="entry name" value="Nitroreductase"/>
</dbReference>
<evidence type="ECO:0000256" key="1">
    <source>
        <dbReference type="ARBA" id="ARBA00007118"/>
    </source>
</evidence>
<reference evidence="5" key="1">
    <citation type="submission" date="2017-07" db="EMBL/GenBank/DDBJ databases">
        <title>Novel pathways for hydrocarbon cycling and metabolic interdependencies in hydrothermal sediment communities.</title>
        <authorList>
            <person name="Dombrowski N."/>
            <person name="Seitz K."/>
            <person name="Teske A."/>
            <person name="Baker B."/>
        </authorList>
    </citation>
    <scope>NUCLEOTIDE SEQUENCE [LARGE SCALE GENOMIC DNA]</scope>
</reference>
<comment type="similarity">
    <text evidence="1">Belongs to the nitroreductase family.</text>
</comment>
<keyword evidence="2" id="KW-0560">Oxidoreductase</keyword>
<proteinExistence type="inferred from homology"/>
<dbReference type="AlphaFoldDB" id="A0A257LU00"/>
<evidence type="ECO:0000313" key="5">
    <source>
        <dbReference type="Proteomes" id="UP000216312"/>
    </source>
</evidence>
<feature type="domain" description="Nitroreductase" evidence="3">
    <location>
        <begin position="7"/>
        <end position="147"/>
    </location>
</feature>
<dbReference type="SUPFAM" id="SSF55469">
    <property type="entry name" value="FMN-dependent nitroreductase-like"/>
    <property type="match status" value="1"/>
</dbReference>
<dbReference type="GO" id="GO:0016491">
    <property type="term" value="F:oxidoreductase activity"/>
    <property type="evidence" value="ECO:0007669"/>
    <property type="project" value="UniProtKB-KW"/>
</dbReference>
<dbReference type="CDD" id="cd02139">
    <property type="entry name" value="nitroreductase"/>
    <property type="match status" value="1"/>
</dbReference>
<protein>
    <submittedName>
        <fullName evidence="4">Nitroreductase</fullName>
    </submittedName>
</protein>
<dbReference type="PANTHER" id="PTHR43673">
    <property type="entry name" value="NAD(P)H NITROREDUCTASE YDGI-RELATED"/>
    <property type="match status" value="1"/>
</dbReference>
<dbReference type="Proteomes" id="UP000216312">
    <property type="component" value="Unassembled WGS sequence"/>
</dbReference>